<evidence type="ECO:0000313" key="3">
    <source>
        <dbReference type="EMBL" id="QXM06921.1"/>
    </source>
</evidence>
<keyword evidence="1" id="KW-0732">Signal</keyword>
<evidence type="ECO:0000313" key="4">
    <source>
        <dbReference type="Proteomes" id="UP000886818"/>
    </source>
</evidence>
<sequence length="319" mass="36481">MKKQLSIFLASALLLSSIPVYADSYVMHTVQPGDTYFKVSQEYNKDVYELEKMNQDIGKTLYAGNLIRIKPVSEGKNIAIKVNGKEIFTDESPYLENSRTFVPIRSIAKALDVDEIRWDSNTQTAILKHNENTVYLPVGAKNASINGKNIELDAPINVYKGRTFVPVRFVAEAFNCSVKWNAYTHAVDIYTNESTKNYSEEDLYWLSRLVNAEAEDEPFDGKLAVANVIINRKYSDEFPNTIKAVIFDDNYGIQFTPVSNGRIYKQPSLESIKAARLALEGKNNIGDCLYFLNPRKSRNFWIVSNRKYYKTIKLHDFYI</sequence>
<dbReference type="Pfam" id="PF07833">
    <property type="entry name" value="Cu_amine_oxidN1"/>
    <property type="match status" value="1"/>
</dbReference>
<dbReference type="CDD" id="cd00118">
    <property type="entry name" value="LysM"/>
    <property type="match status" value="1"/>
</dbReference>
<name>A0ABX8RJ41_9CLOT</name>
<dbReference type="Pfam" id="PF07486">
    <property type="entry name" value="Hydrolase_2"/>
    <property type="match status" value="1"/>
</dbReference>
<dbReference type="InterPro" id="IPR012854">
    <property type="entry name" value="Cu_amine_oxidase-like_N"/>
</dbReference>
<feature type="chain" id="PRO_5046405774" evidence="1">
    <location>
        <begin position="23"/>
        <end position="319"/>
    </location>
</feature>
<dbReference type="SMART" id="SM00257">
    <property type="entry name" value="LysM"/>
    <property type="match status" value="1"/>
</dbReference>
<evidence type="ECO:0000259" key="2">
    <source>
        <dbReference type="PROSITE" id="PS51782"/>
    </source>
</evidence>
<protein>
    <submittedName>
        <fullName evidence="3">Cell wall hydrolase</fullName>
    </submittedName>
</protein>
<organism evidence="3 4">
    <name type="scientific">Crassaminicella indica</name>
    <dbReference type="NCBI Taxonomy" id="2855394"/>
    <lineage>
        <taxon>Bacteria</taxon>
        <taxon>Bacillati</taxon>
        <taxon>Bacillota</taxon>
        <taxon>Clostridia</taxon>
        <taxon>Eubacteriales</taxon>
        <taxon>Clostridiaceae</taxon>
        <taxon>Crassaminicella</taxon>
    </lineage>
</organism>
<reference evidence="3" key="1">
    <citation type="submission" date="2021-07" db="EMBL/GenBank/DDBJ databases">
        <title>Complete genome sequence of Crassaminicella sp. 143-21, isolated from a deep-sea hydrothermal vent.</title>
        <authorList>
            <person name="Li X."/>
        </authorList>
    </citation>
    <scope>NUCLEOTIDE SEQUENCE</scope>
    <source>
        <strain evidence="3">143-21</strain>
    </source>
</reference>
<dbReference type="PROSITE" id="PS51782">
    <property type="entry name" value="LYSM"/>
    <property type="match status" value="1"/>
</dbReference>
<feature type="domain" description="LysM" evidence="2">
    <location>
        <begin position="26"/>
        <end position="69"/>
    </location>
</feature>
<keyword evidence="3" id="KW-0378">Hydrolase</keyword>
<dbReference type="Pfam" id="PF01476">
    <property type="entry name" value="LysM"/>
    <property type="match status" value="1"/>
</dbReference>
<dbReference type="InterPro" id="IPR011105">
    <property type="entry name" value="Cell_wall_hydrolase_SleB"/>
</dbReference>
<gene>
    <name evidence="3" type="ORF">KVH43_04160</name>
</gene>
<keyword evidence="4" id="KW-1185">Reference proteome</keyword>
<accession>A0ABX8RJ41</accession>
<proteinExistence type="predicted"/>
<dbReference type="RefSeq" id="WP_218283614.1">
    <property type="nucleotide sequence ID" value="NZ_CP078093.1"/>
</dbReference>
<dbReference type="Proteomes" id="UP000886818">
    <property type="component" value="Chromosome"/>
</dbReference>
<feature type="signal peptide" evidence="1">
    <location>
        <begin position="1"/>
        <end position="22"/>
    </location>
</feature>
<dbReference type="InterPro" id="IPR018392">
    <property type="entry name" value="LysM"/>
</dbReference>
<dbReference type="EMBL" id="CP078093">
    <property type="protein sequence ID" value="QXM06921.1"/>
    <property type="molecule type" value="Genomic_DNA"/>
</dbReference>
<evidence type="ECO:0000256" key="1">
    <source>
        <dbReference type="SAM" id="SignalP"/>
    </source>
</evidence>
<dbReference type="GO" id="GO:0016787">
    <property type="term" value="F:hydrolase activity"/>
    <property type="evidence" value="ECO:0007669"/>
    <property type="project" value="UniProtKB-KW"/>
</dbReference>